<dbReference type="GeneID" id="91092385"/>
<keyword evidence="2" id="KW-1185">Reference proteome</keyword>
<dbReference type="EMBL" id="CP144099">
    <property type="protein sequence ID" value="WWC86834.1"/>
    <property type="molecule type" value="Genomic_DNA"/>
</dbReference>
<dbReference type="RefSeq" id="XP_066073597.1">
    <property type="nucleotide sequence ID" value="XM_066217500.1"/>
</dbReference>
<proteinExistence type="predicted"/>
<gene>
    <name evidence="1" type="ORF">L201_001713</name>
</gene>
<evidence type="ECO:0000313" key="2">
    <source>
        <dbReference type="Proteomes" id="UP001355207"/>
    </source>
</evidence>
<protein>
    <submittedName>
        <fullName evidence="1">Uncharacterized protein</fullName>
    </submittedName>
</protein>
<name>A0AAX4JN91_9TREE</name>
<reference evidence="1 2" key="1">
    <citation type="submission" date="2024-01" db="EMBL/GenBank/DDBJ databases">
        <title>Comparative genomics of Cryptococcus and Kwoniella reveals pathogenesis evolution and contrasting modes of karyotype evolution via chromosome fusion or intercentromeric recombination.</title>
        <authorList>
            <person name="Coelho M.A."/>
            <person name="David-Palma M."/>
            <person name="Shea T."/>
            <person name="Bowers K."/>
            <person name="McGinley-Smith S."/>
            <person name="Mohammad A.W."/>
            <person name="Gnirke A."/>
            <person name="Yurkov A.M."/>
            <person name="Nowrousian M."/>
            <person name="Sun S."/>
            <person name="Cuomo C.A."/>
            <person name="Heitman J."/>
        </authorList>
    </citation>
    <scope>NUCLEOTIDE SEQUENCE [LARGE SCALE GENOMIC DNA]</scope>
    <source>
        <strain evidence="1 2">CBS 6074</strain>
    </source>
</reference>
<dbReference type="AlphaFoldDB" id="A0AAX4JN91"/>
<organism evidence="1 2">
    <name type="scientific">Kwoniella dendrophila CBS 6074</name>
    <dbReference type="NCBI Taxonomy" id="1295534"/>
    <lineage>
        <taxon>Eukaryota</taxon>
        <taxon>Fungi</taxon>
        <taxon>Dikarya</taxon>
        <taxon>Basidiomycota</taxon>
        <taxon>Agaricomycotina</taxon>
        <taxon>Tremellomycetes</taxon>
        <taxon>Tremellales</taxon>
        <taxon>Cryptococcaceae</taxon>
        <taxon>Kwoniella</taxon>
    </lineage>
</organism>
<accession>A0AAX4JN91</accession>
<sequence length="479" mass="53207">MISSSTSSTQFPSTSGVKKDLAYSRSSDVVNFLASLRNTHQGRQRGISILCDYIESKRKRGKSDNEIRRKMVMMQNMISADLEDIFLKAMSKTELSRKAIRSSPSAPIEFSRRARQSLANLSINSLTSIATLNTSPQDQAVPVSPAPPVPFSQEKSQSALVSDKSIQNLRITTLINEPWPETTSPAFEFSLSPESASSNTEVSEVFSSPSPLCDPQESISSSKLTIPSSKSLLSPLSFSNSFVENDKRSSSLRRVPTLLSPLAIGGWGRQWEKPLLEDKLLTPTQVSTPVSAFSQISFDVITSFPHPPSHIPHTGDLPGISGGNDYHDDNTQISASSIEVKVIEQKQNKSEVNESWFSISEDLSSGLPSARLQSSSWTMDDYINDASEINKDDEEDWKWNWNNLLRAQIGLDEFEDDEDDRTVMADKAANRWSVDFSDYGNEIDIPTNYKHPFTLNAPSEAALIRDTYLRMVQTHKIAQ</sequence>
<dbReference type="Proteomes" id="UP001355207">
    <property type="component" value="Chromosome 2"/>
</dbReference>
<evidence type="ECO:0000313" key="1">
    <source>
        <dbReference type="EMBL" id="WWC86834.1"/>
    </source>
</evidence>